<keyword evidence="1" id="KW-0175">Coiled coil</keyword>
<evidence type="ECO:0000256" key="1">
    <source>
        <dbReference type="SAM" id="Coils"/>
    </source>
</evidence>
<feature type="compositionally biased region" description="Polar residues" evidence="2">
    <location>
        <begin position="8"/>
        <end position="18"/>
    </location>
</feature>
<evidence type="ECO:0000256" key="2">
    <source>
        <dbReference type="SAM" id="MobiDB-lite"/>
    </source>
</evidence>
<accession>A0A6A6H4L7</accession>
<dbReference type="PANTHER" id="PTHR28083:SF1">
    <property type="entry name" value="GOOD FOR FULL DBP5 ACTIVITY PROTEIN 2"/>
    <property type="match status" value="1"/>
</dbReference>
<organism evidence="4 5">
    <name type="scientific">Viridothelium virens</name>
    <name type="common">Speckled blister lichen</name>
    <name type="synonym">Trypethelium virens</name>
    <dbReference type="NCBI Taxonomy" id="1048519"/>
    <lineage>
        <taxon>Eukaryota</taxon>
        <taxon>Fungi</taxon>
        <taxon>Dikarya</taxon>
        <taxon>Ascomycota</taxon>
        <taxon>Pezizomycotina</taxon>
        <taxon>Dothideomycetes</taxon>
        <taxon>Dothideomycetes incertae sedis</taxon>
        <taxon>Trypetheliales</taxon>
        <taxon>Trypetheliaceae</taxon>
        <taxon>Viridothelium</taxon>
    </lineage>
</organism>
<dbReference type="EMBL" id="ML991811">
    <property type="protein sequence ID" value="KAF2232955.1"/>
    <property type="molecule type" value="Genomic_DNA"/>
</dbReference>
<dbReference type="InterPro" id="IPR012337">
    <property type="entry name" value="RNaseH-like_sf"/>
</dbReference>
<dbReference type="Gene3D" id="3.30.420.10">
    <property type="entry name" value="Ribonuclease H-like superfamily/Ribonuclease H"/>
    <property type="match status" value="1"/>
</dbReference>
<evidence type="ECO:0000313" key="4">
    <source>
        <dbReference type="EMBL" id="KAF2232955.1"/>
    </source>
</evidence>
<dbReference type="GO" id="GO:0005634">
    <property type="term" value="C:nucleus"/>
    <property type="evidence" value="ECO:0007669"/>
    <property type="project" value="TreeGrafter"/>
</dbReference>
<keyword evidence="5" id="KW-1185">Reference proteome</keyword>
<feature type="region of interest" description="Disordered" evidence="2">
    <location>
        <begin position="1"/>
        <end position="84"/>
    </location>
</feature>
<dbReference type="GO" id="GO:0003676">
    <property type="term" value="F:nucleic acid binding"/>
    <property type="evidence" value="ECO:0007669"/>
    <property type="project" value="InterPro"/>
</dbReference>
<sequence>MDRLSLNEAGQTNPASESRSVDDDESGPISGGDAQVEGLELASDDELLNPLDQSSDSADQSKGKKKKASKDKSGASENFSLDPRRGQLTAPEECFCPILAISKFPYRFVNEEASQPIASAFFDAEKFWMRDWDVYYVHPPQSLAQKPLLLIPLHQVRGLLSAINNTFVNSKLEISSEFVDIGLVVQFPEHPNLRPRFLGTSTSKAHFDFLELNVPTDSMMSATGGSVPSPDDRSLQAFKQKIQTMLEVNKTRKNAAQAKKKERRVKRQQDMVRMLKRAQRYLGIRPKSQRESLPAETFENWEDEREAFAKISDQARVPPIDVEQPPLYPFDNTVVFVCVDVELWEKDHSSITEIGVSTLDTLDLIGVPPGRNGINWEPKIHKYHFRIKEYAHLVNSQYVAGCPDKFEFGQSEFISLADAPAILTSIFAPISTLPSDLRAAHYTPPKHAFTTASGARAPPPPTRNVVLVGHNVQADICYLRNLVKGFDLLFPGKEIGVVQRSPVIDTLDADAMYRVLTRDLNAKQLGVILVDFEITGWNLHNAGNDAAYTLHVMLAIALRAAEGRKPIGSDIGKGVQQTEKIKVATGEAEQRVREEDEGWESDDGDGGIPLPPSETAVKVEQNRDTATRELSGGGVSLSTMDDVD</sequence>
<evidence type="ECO:0000259" key="3">
    <source>
        <dbReference type="Pfam" id="PF21762"/>
    </source>
</evidence>
<dbReference type="InterPro" id="IPR036397">
    <property type="entry name" value="RNaseH_sf"/>
</dbReference>
<feature type="coiled-coil region" evidence="1">
    <location>
        <begin position="248"/>
        <end position="278"/>
    </location>
</feature>
<dbReference type="InterPro" id="IPR040151">
    <property type="entry name" value="Gfd2/YDR514C-like"/>
</dbReference>
<feature type="region of interest" description="Disordered" evidence="2">
    <location>
        <begin position="583"/>
        <end position="644"/>
    </location>
</feature>
<dbReference type="PANTHER" id="PTHR28083">
    <property type="entry name" value="GOOD FOR FULL DBP5 ACTIVITY PROTEIN 2"/>
    <property type="match status" value="1"/>
</dbReference>
<dbReference type="InterPro" id="IPR048519">
    <property type="entry name" value="Gfd2/YDR514C-like_C"/>
</dbReference>
<dbReference type="Pfam" id="PF21762">
    <property type="entry name" value="DEDDh_C"/>
    <property type="match status" value="1"/>
</dbReference>
<reference evidence="4" key="1">
    <citation type="journal article" date="2020" name="Stud. Mycol.">
        <title>101 Dothideomycetes genomes: a test case for predicting lifestyles and emergence of pathogens.</title>
        <authorList>
            <person name="Haridas S."/>
            <person name="Albert R."/>
            <person name="Binder M."/>
            <person name="Bloem J."/>
            <person name="Labutti K."/>
            <person name="Salamov A."/>
            <person name="Andreopoulos B."/>
            <person name="Baker S."/>
            <person name="Barry K."/>
            <person name="Bills G."/>
            <person name="Bluhm B."/>
            <person name="Cannon C."/>
            <person name="Castanera R."/>
            <person name="Culley D."/>
            <person name="Daum C."/>
            <person name="Ezra D."/>
            <person name="Gonzalez J."/>
            <person name="Henrissat B."/>
            <person name="Kuo A."/>
            <person name="Liang C."/>
            <person name="Lipzen A."/>
            <person name="Lutzoni F."/>
            <person name="Magnuson J."/>
            <person name="Mondo S."/>
            <person name="Nolan M."/>
            <person name="Ohm R."/>
            <person name="Pangilinan J."/>
            <person name="Park H.-J."/>
            <person name="Ramirez L."/>
            <person name="Alfaro M."/>
            <person name="Sun H."/>
            <person name="Tritt A."/>
            <person name="Yoshinaga Y."/>
            <person name="Zwiers L.-H."/>
            <person name="Turgeon B."/>
            <person name="Goodwin S."/>
            <person name="Spatafora J."/>
            <person name="Crous P."/>
            <person name="Grigoriev I."/>
        </authorList>
    </citation>
    <scope>NUCLEOTIDE SEQUENCE</scope>
    <source>
        <strain evidence="4">Tuck. ex Michener</strain>
    </source>
</reference>
<proteinExistence type="predicted"/>
<dbReference type="Proteomes" id="UP000800092">
    <property type="component" value="Unassembled WGS sequence"/>
</dbReference>
<feature type="compositionally biased region" description="Acidic residues" evidence="2">
    <location>
        <begin position="595"/>
        <end position="605"/>
    </location>
</feature>
<dbReference type="OrthoDB" id="5953249at2759"/>
<protein>
    <recommendedName>
        <fullName evidence="3">Gfd2/YDR514C-like C-terminal domain-containing protein</fullName>
    </recommendedName>
</protein>
<evidence type="ECO:0000313" key="5">
    <source>
        <dbReference type="Proteomes" id="UP000800092"/>
    </source>
</evidence>
<name>A0A6A6H4L7_VIRVR</name>
<dbReference type="SUPFAM" id="SSF53098">
    <property type="entry name" value="Ribonuclease H-like"/>
    <property type="match status" value="1"/>
</dbReference>
<feature type="domain" description="Gfd2/YDR514C-like C-terminal" evidence="3">
    <location>
        <begin position="335"/>
        <end position="556"/>
    </location>
</feature>
<dbReference type="AlphaFoldDB" id="A0A6A6H4L7"/>
<gene>
    <name evidence="4" type="ORF">EV356DRAFT_487814</name>
</gene>